<proteinExistence type="predicted"/>
<reference evidence="1 2" key="1">
    <citation type="submission" date="2024-06" db="EMBL/GenBank/DDBJ databases">
        <authorList>
            <person name="Pan Q."/>
            <person name="Wen M."/>
            <person name="Jouanno E."/>
            <person name="Zahm M."/>
            <person name="Klopp C."/>
            <person name="Cabau C."/>
            <person name="Louis A."/>
            <person name="Berthelot C."/>
            <person name="Parey E."/>
            <person name="Roest Crollius H."/>
            <person name="Montfort J."/>
            <person name="Robinson-Rechavi M."/>
            <person name="Bouchez O."/>
            <person name="Lampietro C."/>
            <person name="Lopez Roques C."/>
            <person name="Donnadieu C."/>
            <person name="Postlethwait J."/>
            <person name="Bobe J."/>
            <person name="Verreycken H."/>
            <person name="Guiguen Y."/>
        </authorList>
    </citation>
    <scope>NUCLEOTIDE SEQUENCE [LARGE SCALE GENOMIC DNA]</scope>
    <source>
        <strain evidence="1">Up_M1</strain>
        <tissue evidence="1">Testis</tissue>
    </source>
</reference>
<dbReference type="AlphaFoldDB" id="A0ABD0XZV1"/>
<protein>
    <submittedName>
        <fullName evidence="1">Uncharacterized protein</fullName>
    </submittedName>
</protein>
<dbReference type="Proteomes" id="UP001557470">
    <property type="component" value="Unassembled WGS sequence"/>
</dbReference>
<name>A0ABD0XZV1_UMBPY</name>
<dbReference type="EMBL" id="JAGEUA010000001">
    <property type="protein sequence ID" value="KAL1022175.1"/>
    <property type="molecule type" value="Genomic_DNA"/>
</dbReference>
<organism evidence="1 2">
    <name type="scientific">Umbra pygmaea</name>
    <name type="common">Eastern mudminnow</name>
    <dbReference type="NCBI Taxonomy" id="75934"/>
    <lineage>
        <taxon>Eukaryota</taxon>
        <taxon>Metazoa</taxon>
        <taxon>Chordata</taxon>
        <taxon>Craniata</taxon>
        <taxon>Vertebrata</taxon>
        <taxon>Euteleostomi</taxon>
        <taxon>Actinopterygii</taxon>
        <taxon>Neopterygii</taxon>
        <taxon>Teleostei</taxon>
        <taxon>Protacanthopterygii</taxon>
        <taxon>Esociformes</taxon>
        <taxon>Umbridae</taxon>
        <taxon>Umbra</taxon>
    </lineage>
</organism>
<comment type="caution">
    <text evidence="1">The sequence shown here is derived from an EMBL/GenBank/DDBJ whole genome shotgun (WGS) entry which is preliminary data.</text>
</comment>
<evidence type="ECO:0000313" key="1">
    <source>
        <dbReference type="EMBL" id="KAL1022175.1"/>
    </source>
</evidence>
<evidence type="ECO:0000313" key="2">
    <source>
        <dbReference type="Proteomes" id="UP001557470"/>
    </source>
</evidence>
<accession>A0ABD0XZV1</accession>
<gene>
    <name evidence="1" type="ORF">UPYG_G00023100</name>
</gene>
<keyword evidence="2" id="KW-1185">Reference proteome</keyword>
<sequence length="132" mass="15032">MLCESTLWLIVNHEEIKRGSSHLHASEPKPTSENNRFNSYHCKYLNVDIEGKVSETKENHTRTEVGKEIMFHQEKRLIPGDQGLKKMTSSASLWTGRFGQIGRGKSSAVWTLVPCQQSSLHSSHIHTENYLV</sequence>